<gene>
    <name evidence="2" type="ORF">E2650_19970</name>
    <name evidence="3" type="ORF">ODY93_12325</name>
    <name evidence="4" type="ORF">QM089_24290</name>
</gene>
<evidence type="ECO:0000256" key="1">
    <source>
        <dbReference type="SAM" id="Phobius"/>
    </source>
</evidence>
<dbReference type="EMBL" id="SUNE01000025">
    <property type="protein sequence ID" value="MDG5902129.1"/>
    <property type="molecule type" value="Genomic_DNA"/>
</dbReference>
<organism evidence="4 6">
    <name type="scientific">Shewanella xiamenensis</name>
    <dbReference type="NCBI Taxonomy" id="332186"/>
    <lineage>
        <taxon>Bacteria</taxon>
        <taxon>Pseudomonadati</taxon>
        <taxon>Pseudomonadota</taxon>
        <taxon>Gammaproteobacteria</taxon>
        <taxon>Alteromonadales</taxon>
        <taxon>Shewanellaceae</taxon>
        <taxon>Shewanella</taxon>
    </lineage>
</organism>
<evidence type="ECO:0000313" key="6">
    <source>
        <dbReference type="Proteomes" id="UP001187859"/>
    </source>
</evidence>
<dbReference type="EMBL" id="JAOTLW010000012">
    <property type="protein sequence ID" value="MDI5832354.1"/>
    <property type="molecule type" value="Genomic_DNA"/>
</dbReference>
<keyword evidence="1" id="KW-0472">Membrane</keyword>
<dbReference type="Proteomes" id="UP001152518">
    <property type="component" value="Unassembled WGS sequence"/>
</dbReference>
<dbReference type="RefSeq" id="WP_011621366.1">
    <property type="nucleotide sequence ID" value="NZ_AP025014.1"/>
</dbReference>
<accession>A0A1E3UTV5</accession>
<proteinExistence type="predicted"/>
<feature type="transmembrane region" description="Helical" evidence="1">
    <location>
        <begin position="9"/>
        <end position="29"/>
    </location>
</feature>
<name>A0A1E3UTV5_9GAMM</name>
<sequence length="41" mass="4581">MLAFFRENLGLILGIVIFGAVILGGIYYVEHSLESQEQVIQ</sequence>
<evidence type="ECO:0000313" key="4">
    <source>
        <dbReference type="EMBL" id="MDV5393306.1"/>
    </source>
</evidence>
<keyword evidence="5" id="KW-1185">Reference proteome</keyword>
<keyword evidence="1" id="KW-1133">Transmembrane helix</keyword>
<evidence type="ECO:0000313" key="2">
    <source>
        <dbReference type="EMBL" id="MDG5902129.1"/>
    </source>
</evidence>
<reference evidence="2" key="2">
    <citation type="submission" date="2019-04" db="EMBL/GenBank/DDBJ databases">
        <authorList>
            <person name="Zou H."/>
        </authorList>
    </citation>
    <scope>NUCLEOTIDE SEQUENCE</scope>
    <source>
        <strain evidence="2">2015oxa</strain>
    </source>
</reference>
<comment type="caution">
    <text evidence="4">The sequence shown here is derived from an EMBL/GenBank/DDBJ whole genome shotgun (WGS) entry which is preliminary data.</text>
</comment>
<keyword evidence="1" id="KW-0812">Transmembrane</keyword>
<reference evidence="4" key="4">
    <citation type="submission" date="2023-05" db="EMBL/GenBank/DDBJ databases">
        <title>Colonisation of extended spectrum b-lactamase- and carbapenemase-producing bacteria on hospital surfaces from low- and middle-income countries.</title>
        <authorList>
            <person name="Nieto-Rosado M."/>
            <person name="Sands K."/>
            <person name="Iregbu K."/>
            <person name="Zahra R."/>
            <person name="Mazarati J.B."/>
            <person name="Mehtar S."/>
            <person name="Barnards-Group B."/>
            <person name="Walsh T.R."/>
        </authorList>
    </citation>
    <scope>NUCLEOTIDE SEQUENCE</scope>
    <source>
        <strain evidence="4">PP-E493</strain>
    </source>
</reference>
<evidence type="ECO:0000313" key="3">
    <source>
        <dbReference type="EMBL" id="MDI5832354.1"/>
    </source>
</evidence>
<dbReference type="Proteomes" id="UP001159075">
    <property type="component" value="Unassembled WGS sequence"/>
</dbReference>
<reference evidence="2" key="1">
    <citation type="journal article" date="2019" name="Int J Environ Res Public Health">
        <title>Characterization of Chromosome-Mediated BlaOXA-894 in Shewanella xiamenensis Isolated from Pig Wastewater.</title>
        <authorList>
            <person name="Zou H."/>
            <person name="Zhou Z."/>
            <person name="Xia H."/>
            <person name="Zhao Q."/>
            <person name="Li X."/>
        </authorList>
    </citation>
    <scope>NUCLEOTIDE SEQUENCE</scope>
    <source>
        <strain evidence="2">2015oxa</strain>
    </source>
</reference>
<dbReference type="Proteomes" id="UP001187859">
    <property type="component" value="Unassembled WGS sequence"/>
</dbReference>
<dbReference type="GeneID" id="75190347"/>
<dbReference type="AlphaFoldDB" id="A0A1E3UTV5"/>
<reference evidence="3 5" key="3">
    <citation type="submission" date="2022-09" db="EMBL/GenBank/DDBJ databases">
        <title>The outer-membrane cytochrome OmcA is essential for infection of Shewanella oneidensis by a zebrafish-associated bacteriophage.</title>
        <authorList>
            <person name="Grenfell A.W."/>
            <person name="Intile P."/>
            <person name="Mcfarlane J."/>
            <person name="Leung D."/>
            <person name="Abdalla K."/>
            <person name="Wold M."/>
            <person name="Kees E."/>
            <person name="Gralnick J."/>
        </authorList>
    </citation>
    <scope>NUCLEOTIDE SEQUENCE [LARGE SCALE GENOMIC DNA]</scope>
    <source>
        <strain evidence="3 5">NF-5</strain>
    </source>
</reference>
<protein>
    <submittedName>
        <fullName evidence="4">Uncharacterized protein</fullName>
    </submittedName>
</protein>
<dbReference type="OrthoDB" id="6270383at2"/>
<evidence type="ECO:0000313" key="5">
    <source>
        <dbReference type="Proteomes" id="UP001159075"/>
    </source>
</evidence>
<dbReference type="EMBL" id="JASGOQ010000004">
    <property type="protein sequence ID" value="MDV5393306.1"/>
    <property type="molecule type" value="Genomic_DNA"/>
</dbReference>